<comment type="caution">
    <text evidence="2">The sequence shown here is derived from an EMBL/GenBank/DDBJ whole genome shotgun (WGS) entry which is preliminary data.</text>
</comment>
<evidence type="ECO:0000256" key="1">
    <source>
        <dbReference type="SAM" id="MobiDB-lite"/>
    </source>
</evidence>
<feature type="compositionally biased region" description="Basic and acidic residues" evidence="1">
    <location>
        <begin position="688"/>
        <end position="703"/>
    </location>
</feature>
<feature type="compositionally biased region" description="Basic and acidic residues" evidence="1">
    <location>
        <begin position="1570"/>
        <end position="1587"/>
    </location>
</feature>
<reference evidence="2 3" key="1">
    <citation type="journal article" date="2016" name="Nat. Commun.">
        <title>Local admixture of amplified and diversified secreted pathogenesis determinants shapes mosaic Toxoplasma gondii genomes.</title>
        <authorList>
            <person name="Lorenzi H."/>
            <person name="Khan A."/>
            <person name="Behnke M.S."/>
            <person name="Namasivayam S."/>
            <person name="Swapna L.S."/>
            <person name="Hadjithomas M."/>
            <person name="Karamycheva S."/>
            <person name="Pinney D."/>
            <person name="Brunk B.P."/>
            <person name="Ajioka J.W."/>
            <person name="Ajzenberg D."/>
            <person name="Boothroyd J.C."/>
            <person name="Boyle J.P."/>
            <person name="Darde M.L."/>
            <person name="Diaz-Miranda M.A."/>
            <person name="Dubey J.P."/>
            <person name="Fritz H.M."/>
            <person name="Gennari S.M."/>
            <person name="Gregory B.D."/>
            <person name="Kim K."/>
            <person name="Saeij J.P."/>
            <person name="Su C."/>
            <person name="White M.W."/>
            <person name="Zhu X.Q."/>
            <person name="Howe D.K."/>
            <person name="Rosenthal B.M."/>
            <person name="Grigg M.E."/>
            <person name="Parkinson J."/>
            <person name="Liu L."/>
            <person name="Kissinger J.C."/>
            <person name="Roos D.S."/>
            <person name="Sibley L.D."/>
        </authorList>
    </citation>
    <scope>NUCLEOTIDE SEQUENCE [LARGE SCALE GENOMIC DNA]</scope>
    <source>
        <strain evidence="2 3">COUG</strain>
    </source>
</reference>
<feature type="compositionally biased region" description="Basic residues" evidence="1">
    <location>
        <begin position="1180"/>
        <end position="1189"/>
    </location>
</feature>
<feature type="region of interest" description="Disordered" evidence="1">
    <location>
        <begin position="1389"/>
        <end position="1426"/>
    </location>
</feature>
<evidence type="ECO:0000313" key="2">
    <source>
        <dbReference type="EMBL" id="PIL98922.1"/>
    </source>
</evidence>
<feature type="compositionally biased region" description="Basic and acidic residues" evidence="1">
    <location>
        <begin position="611"/>
        <end position="620"/>
    </location>
</feature>
<sequence length="1747" mass="192666">MSQTATAYCGVPRPSSSRDTMLLQSDTSGNMAFHQADSAALPHKDPPPVSSFRVFSSSLPFSQPTVPQASFCSFPSTTTMDCNTGPASRASMDRVLPLLTQSSSLLLPPAWLAADGSAFPLLSSSRPAANRSHAFLHAFGERAASDPRVEEISSEETDDEGEQPATGGTATGDGPGGLRGIDDACRGAKTLPSQSQRSQGSEPRKACGEGDRQQAWQLREGERDSGTQSSLSLFSRASTSSLPPRKLRSPLIPASASSLSAHRRPVPWTAVRQAYPRVQVDPRKHTVSAYSFSSLSRRSFSPPRTPRALLNSMHQTNAPFPEPSEATKPDRVGSRRRIGARLTSRLLSPAEVSRQLLEQYPGPPAQAVSGEPDAEKGTSGVSGLFPEGKSRTEPVLPSSKGASEKHLPHGRTTLSLASTRATRLSSSSSRLLSRLTLASLSTGKRHESEQRRVSGIPSVRSRSDSQASGVRTPGEPPSSEPRAAYTHSPAFSRLLSRELPLKRHSSCPRNAEATEASVAIQPPVGERVPRMHPVLSKRSVSTASRVSGVKRRDREALQKRNREEEGPLSGLWRLLAFASEEGGAEVSETESETSDASAEVEAVDAWGAALDRVDTGDPWRSHPAPPVSFRTLKSLPPKSPLLPPKPLSSKSFSVRSPASLREKEVLEAAQPLRGPSQRGPISQGSESVHARRSSEEAREERSAPLHARPCGDSDALPGPPFGDAERDRKGASSAKEKQAPFSEPGGAPEPRAALQSLENDDERCLQSTCSSLPKPVRVPPLQLSVERPSPRWSSPSHSPAPTGNTKQVLNSGLRRRSEETEGRHRVDPMSPARDGPHLTSLQLQRAGSVLSRSRESLLSLEEESRQSDDGEALGEDEAAPRETEPGETEGRERERSHAKRRLHSAFLSNEETAGTSSTLSSFLGVNPANEERGSSASSILVGGLEGRRRLASPRDFPPPTFERILFGLPCDGDQDGTGGDAATEEEEEEDAREEEEEAREEKEEAREEEGEEGEEVEEPRERVRGEDERKGPREQKRSEERRNGSVPSGEMRSADVMREKRKRRSRDNKRARAALEVKEQKEDPAADVGSTVAQGLSLLPSFFAAMLARGEDMTPPHTAWNVASEVDETPREERKKAGSLTRESAVPAKRGLSSSASLEGSSMRKKLLSLVQSHSDVSKAKSRRPMNLRHLRDLPSLASLSPKEKFRDLIVERPRQRLSPPTRKTAGTSSHAFLEESASDGNLNRHRSLSSFFSFWRDPQRENSRFSASSQARLGRPGGARMRAHGRSSAQRSLRRRDRRGFCSLSHEEGECSSDRVWRHESERRRTDRHRASATHGPARRIHSFPGDRLARAESMPSRVGFRCTSTTRRELWDGVAASALSPDASRVRRQRSCGWREPSPGDGFQQPFGETEGQGEEEASDGEAQAAWLRELRARRRERRGREMAFGPLLRRPQQLQASVRHLGVSTADFEDARDAPRGCDRRQLLCTDDSLPASPRETFLIVRRRLRPPFKHRREETARERRCLRAESFDGSPPRASPRRNSLLSPSSPHLSSPVCLSEFEEGQLQGRDFERDRRHTCDSEERRERRERRSGRERTTRMVREREGSPSSDFIPPHTLYIPPLRLTSERSKRLPDGSRLDSRRLSDSVRSAVPRGRFAECSDEEDEGARSVRKDRDLLTSLFELPFASSPARRHLQQVIRRHALFKLYDEDEPDSSESLLPEASQTDACGLPAPPGRRRAQRPYVT</sequence>
<feature type="region of interest" description="Disordered" evidence="1">
    <location>
        <begin position="314"/>
        <end position="345"/>
    </location>
</feature>
<feature type="compositionally biased region" description="Pro residues" evidence="1">
    <location>
        <begin position="637"/>
        <end position="646"/>
    </location>
</feature>
<feature type="compositionally biased region" description="Polar residues" evidence="1">
    <location>
        <begin position="191"/>
        <end position="201"/>
    </location>
</feature>
<name>A0A2G8XV74_TOXGO</name>
<feature type="compositionally biased region" description="Basic and acidic residues" evidence="1">
    <location>
        <begin position="815"/>
        <end position="827"/>
    </location>
</feature>
<protein>
    <submittedName>
        <fullName evidence="2">Uncharacterized protein</fullName>
    </submittedName>
</protein>
<feature type="region of interest" description="Disordered" evidence="1">
    <location>
        <begin position="1113"/>
        <end position="1199"/>
    </location>
</feature>
<feature type="compositionally biased region" description="Polar residues" evidence="1">
    <location>
        <begin position="906"/>
        <end position="923"/>
    </location>
</feature>
<feature type="compositionally biased region" description="Basic residues" evidence="1">
    <location>
        <begin position="1737"/>
        <end position="1747"/>
    </location>
</feature>
<feature type="compositionally biased region" description="Basic residues" evidence="1">
    <location>
        <begin position="1327"/>
        <end position="1343"/>
    </location>
</feature>
<feature type="compositionally biased region" description="Low complexity" evidence="1">
    <location>
        <begin position="411"/>
        <end position="429"/>
    </location>
</feature>
<feature type="region of interest" description="Disordered" evidence="1">
    <location>
        <begin position="1264"/>
        <end position="1296"/>
    </location>
</feature>
<dbReference type="Proteomes" id="UP000236343">
    <property type="component" value="Unassembled WGS sequence"/>
</dbReference>
<feature type="region of interest" description="Disordered" evidence="1">
    <location>
        <begin position="1211"/>
        <end position="1245"/>
    </location>
</feature>
<feature type="compositionally biased region" description="Low complexity" evidence="1">
    <location>
        <begin position="1151"/>
        <end position="1161"/>
    </location>
</feature>
<feature type="region of interest" description="Disordered" evidence="1">
    <location>
        <begin position="1711"/>
        <end position="1747"/>
    </location>
</feature>
<feature type="compositionally biased region" description="Basic and acidic residues" evidence="1">
    <location>
        <begin position="1019"/>
        <end position="1043"/>
    </location>
</feature>
<feature type="compositionally biased region" description="Basic and acidic residues" evidence="1">
    <location>
        <begin position="878"/>
        <end position="895"/>
    </location>
</feature>
<gene>
    <name evidence="2" type="ORF">TGCOUG_222330A</name>
</gene>
<dbReference type="EMBL" id="AGQR02002554">
    <property type="protein sequence ID" value="PIL98922.1"/>
    <property type="molecule type" value="Genomic_DNA"/>
</dbReference>
<feature type="compositionally biased region" description="Basic and acidic residues" evidence="1">
    <location>
        <begin position="1627"/>
        <end position="1647"/>
    </location>
</feature>
<organism evidence="2 3">
    <name type="scientific">Toxoplasma gondii COUG</name>
    <dbReference type="NCBI Taxonomy" id="1074873"/>
    <lineage>
        <taxon>Eukaryota</taxon>
        <taxon>Sar</taxon>
        <taxon>Alveolata</taxon>
        <taxon>Apicomplexa</taxon>
        <taxon>Conoidasida</taxon>
        <taxon>Coccidia</taxon>
        <taxon>Eucoccidiorida</taxon>
        <taxon>Eimeriorina</taxon>
        <taxon>Sarcocystidae</taxon>
        <taxon>Toxoplasma</taxon>
    </lineage>
</organism>
<feature type="compositionally biased region" description="Low complexity" evidence="1">
    <location>
        <begin position="790"/>
        <end position="801"/>
    </location>
</feature>
<proteinExistence type="predicted"/>
<feature type="compositionally biased region" description="Basic and acidic residues" evidence="1">
    <location>
        <begin position="142"/>
        <end position="151"/>
    </location>
</feature>
<feature type="compositionally biased region" description="Basic and acidic residues" evidence="1">
    <location>
        <begin position="723"/>
        <end position="738"/>
    </location>
</feature>
<feature type="compositionally biased region" description="Acidic residues" evidence="1">
    <location>
        <begin position="152"/>
        <end position="162"/>
    </location>
</feature>
<feature type="compositionally biased region" description="Acidic residues" evidence="1">
    <location>
        <begin position="1006"/>
        <end position="1018"/>
    </location>
</feature>
<feature type="region of interest" description="Disordered" evidence="1">
    <location>
        <begin position="441"/>
        <end position="485"/>
    </location>
</feature>
<feature type="compositionally biased region" description="Basic and acidic residues" evidence="1">
    <location>
        <begin position="1593"/>
        <end position="1607"/>
    </location>
</feature>
<feature type="compositionally biased region" description="Low complexity" evidence="1">
    <location>
        <begin position="249"/>
        <end position="260"/>
    </location>
</feature>
<feature type="region of interest" description="Disordered" evidence="1">
    <location>
        <begin position="1514"/>
        <end position="1557"/>
    </location>
</feature>
<accession>A0A2G8XV74</accession>
<feature type="compositionally biased region" description="Basic and acidic residues" evidence="1">
    <location>
        <begin position="1068"/>
        <end position="1084"/>
    </location>
</feature>
<feature type="region of interest" description="Disordered" evidence="1">
    <location>
        <begin position="1"/>
        <end position="22"/>
    </location>
</feature>
<feature type="compositionally biased region" description="Basic and acidic residues" evidence="1">
    <location>
        <begin position="202"/>
        <end position="212"/>
    </location>
</feature>
<evidence type="ECO:0000313" key="3">
    <source>
        <dbReference type="Proteomes" id="UP000236343"/>
    </source>
</evidence>
<feature type="region of interest" description="Disordered" evidence="1">
    <location>
        <begin position="142"/>
        <end position="263"/>
    </location>
</feature>
<feature type="compositionally biased region" description="Low complexity" evidence="1">
    <location>
        <begin position="1541"/>
        <end position="1556"/>
    </location>
</feature>
<feature type="region of interest" description="Disordered" evidence="1">
    <location>
        <begin position="1314"/>
        <end position="1343"/>
    </location>
</feature>
<feature type="compositionally biased region" description="Gly residues" evidence="1">
    <location>
        <begin position="169"/>
        <end position="179"/>
    </location>
</feature>
<feature type="compositionally biased region" description="Low complexity" evidence="1">
    <location>
        <begin position="229"/>
        <end position="242"/>
    </location>
</feature>
<dbReference type="VEuPathDB" id="ToxoDB:TGCOUG_222330A"/>
<feature type="compositionally biased region" description="Acidic residues" evidence="1">
    <location>
        <begin position="982"/>
        <end position="998"/>
    </location>
</feature>
<feature type="compositionally biased region" description="Basic and acidic residues" evidence="1">
    <location>
        <begin position="1314"/>
        <end position="1326"/>
    </location>
</feature>
<feature type="region of interest" description="Disordered" evidence="1">
    <location>
        <begin position="538"/>
        <end position="566"/>
    </location>
</feature>
<feature type="region of interest" description="Disordered" evidence="1">
    <location>
        <begin position="582"/>
        <end position="1093"/>
    </location>
</feature>
<feature type="region of interest" description="Disordered" evidence="1">
    <location>
        <begin position="361"/>
        <end position="429"/>
    </location>
</feature>
<feature type="compositionally biased region" description="Basic and acidic residues" evidence="1">
    <location>
        <begin position="550"/>
        <end position="565"/>
    </location>
</feature>
<feature type="region of interest" description="Disordered" evidence="1">
    <location>
        <begin position="1569"/>
        <end position="1651"/>
    </location>
</feature>
<feature type="compositionally biased region" description="Basic and acidic residues" evidence="1">
    <location>
        <begin position="1515"/>
        <end position="1530"/>
    </location>
</feature>